<keyword evidence="2" id="KW-1185">Reference proteome</keyword>
<gene>
    <name evidence="1" type="ORF">M011DRAFT_466368</name>
</gene>
<dbReference type="Pfam" id="PF13424">
    <property type="entry name" value="TPR_12"/>
    <property type="match status" value="1"/>
</dbReference>
<organism evidence="1 2">
    <name type="scientific">Sporormia fimetaria CBS 119925</name>
    <dbReference type="NCBI Taxonomy" id="1340428"/>
    <lineage>
        <taxon>Eukaryota</taxon>
        <taxon>Fungi</taxon>
        <taxon>Dikarya</taxon>
        <taxon>Ascomycota</taxon>
        <taxon>Pezizomycotina</taxon>
        <taxon>Dothideomycetes</taxon>
        <taxon>Pleosporomycetidae</taxon>
        <taxon>Pleosporales</taxon>
        <taxon>Sporormiaceae</taxon>
        <taxon>Sporormia</taxon>
    </lineage>
</organism>
<proteinExistence type="predicted"/>
<feature type="non-terminal residue" evidence="1">
    <location>
        <position position="294"/>
    </location>
</feature>
<sequence length="294" mass="34012">MTVQEYQVLLDEHREALDYSDDLSEDKQRESGLRKTVAATLSLSLSQIDQTNEVAANYLFVAACVDRKDIPLDLLEAASQQAREDAVKLLNRYALVTRRPGERAFDVHRLVHQSLRKRLRVEGQLLKWTQHTIEQLLRVFPNDHHSNRSKWRRLLPHAQHALSHDLANDNKKERLELARKCADTLYSDGRWKEAEELVVQVMETRKRVLGEEHPDTLTSMANLASTYSNQGRWKEAVEMEVQVMGRRKRVLGEEHLDTLISMGNLGATYRNQGRWKEAEELGVQVMETRKRVLG</sequence>
<reference evidence="1" key="1">
    <citation type="journal article" date="2020" name="Stud. Mycol.">
        <title>101 Dothideomycetes genomes: a test case for predicting lifestyles and emergence of pathogens.</title>
        <authorList>
            <person name="Haridas S."/>
            <person name="Albert R."/>
            <person name="Binder M."/>
            <person name="Bloem J."/>
            <person name="Labutti K."/>
            <person name="Salamov A."/>
            <person name="Andreopoulos B."/>
            <person name="Baker S."/>
            <person name="Barry K."/>
            <person name="Bills G."/>
            <person name="Bluhm B."/>
            <person name="Cannon C."/>
            <person name="Castanera R."/>
            <person name="Culley D."/>
            <person name="Daum C."/>
            <person name="Ezra D."/>
            <person name="Gonzalez J."/>
            <person name="Henrissat B."/>
            <person name="Kuo A."/>
            <person name="Liang C."/>
            <person name="Lipzen A."/>
            <person name="Lutzoni F."/>
            <person name="Magnuson J."/>
            <person name="Mondo S."/>
            <person name="Nolan M."/>
            <person name="Ohm R."/>
            <person name="Pangilinan J."/>
            <person name="Park H.-J."/>
            <person name="Ramirez L."/>
            <person name="Alfaro M."/>
            <person name="Sun H."/>
            <person name="Tritt A."/>
            <person name="Yoshinaga Y."/>
            <person name="Zwiers L.-H."/>
            <person name="Turgeon B."/>
            <person name="Goodwin S."/>
            <person name="Spatafora J."/>
            <person name="Crous P."/>
            <person name="Grigoriev I."/>
        </authorList>
    </citation>
    <scope>NUCLEOTIDE SEQUENCE</scope>
    <source>
        <strain evidence="1">CBS 119925</strain>
    </source>
</reference>
<dbReference type="InterPro" id="IPR011990">
    <property type="entry name" value="TPR-like_helical_dom_sf"/>
</dbReference>
<dbReference type="EMBL" id="MU006568">
    <property type="protein sequence ID" value="KAF2748570.1"/>
    <property type="molecule type" value="Genomic_DNA"/>
</dbReference>
<dbReference type="InterPro" id="IPR053137">
    <property type="entry name" value="NLR-like"/>
</dbReference>
<evidence type="ECO:0000313" key="2">
    <source>
        <dbReference type="Proteomes" id="UP000799440"/>
    </source>
</evidence>
<name>A0A6A6VG70_9PLEO</name>
<evidence type="ECO:0000313" key="1">
    <source>
        <dbReference type="EMBL" id="KAF2748570.1"/>
    </source>
</evidence>
<dbReference type="AlphaFoldDB" id="A0A6A6VG70"/>
<dbReference type="Gene3D" id="1.25.40.10">
    <property type="entry name" value="Tetratricopeptide repeat domain"/>
    <property type="match status" value="1"/>
</dbReference>
<dbReference type="Pfam" id="PF13374">
    <property type="entry name" value="TPR_10"/>
    <property type="match status" value="1"/>
</dbReference>
<protein>
    <recommendedName>
        <fullName evidence="3">TPR-like protein</fullName>
    </recommendedName>
</protein>
<dbReference type="PANTHER" id="PTHR46082">
    <property type="entry name" value="ATP/GTP-BINDING PROTEIN-RELATED"/>
    <property type="match status" value="1"/>
</dbReference>
<dbReference type="Proteomes" id="UP000799440">
    <property type="component" value="Unassembled WGS sequence"/>
</dbReference>
<evidence type="ECO:0008006" key="3">
    <source>
        <dbReference type="Google" id="ProtNLM"/>
    </source>
</evidence>
<dbReference type="SUPFAM" id="SSF48452">
    <property type="entry name" value="TPR-like"/>
    <property type="match status" value="1"/>
</dbReference>
<accession>A0A6A6VG70</accession>
<dbReference type="PANTHER" id="PTHR46082:SF6">
    <property type="entry name" value="AAA+ ATPASE DOMAIN-CONTAINING PROTEIN-RELATED"/>
    <property type="match status" value="1"/>
</dbReference>
<dbReference type="OrthoDB" id="5986190at2759"/>